<reference evidence="5 6" key="1">
    <citation type="submission" date="2024-05" db="EMBL/GenBank/DDBJ databases">
        <title>Culex pipiens pipiens assembly and annotation.</title>
        <authorList>
            <person name="Alout H."/>
            <person name="Durand T."/>
        </authorList>
    </citation>
    <scope>NUCLEOTIDE SEQUENCE [LARGE SCALE GENOMIC DNA]</scope>
    <source>
        <strain evidence="5">HA-2024</strain>
        <tissue evidence="5">Whole body</tissue>
    </source>
</reference>
<dbReference type="InterPro" id="IPR004088">
    <property type="entry name" value="KH_dom_type_1"/>
</dbReference>
<dbReference type="Gene3D" id="3.30.1370.10">
    <property type="entry name" value="K Homology domain, type 1"/>
    <property type="match status" value="2"/>
</dbReference>
<feature type="compositionally biased region" description="Low complexity" evidence="3">
    <location>
        <begin position="12"/>
        <end position="21"/>
    </location>
</feature>
<dbReference type="GO" id="GO:0010468">
    <property type="term" value="P:regulation of gene expression"/>
    <property type="evidence" value="ECO:0007669"/>
    <property type="project" value="UniProtKB-ARBA"/>
</dbReference>
<dbReference type="SUPFAM" id="SSF54791">
    <property type="entry name" value="Eukaryotic type KH-domain (KH-domain type I)"/>
    <property type="match status" value="1"/>
</dbReference>
<dbReference type="CDD" id="cd22432">
    <property type="entry name" value="KH-I_HNRNPK_rpt1"/>
    <property type="match status" value="1"/>
</dbReference>
<dbReference type="InterPro" id="IPR004087">
    <property type="entry name" value="KH_dom"/>
</dbReference>
<keyword evidence="1" id="KW-0677">Repeat</keyword>
<evidence type="ECO:0000313" key="5">
    <source>
        <dbReference type="EMBL" id="KAL1395575.1"/>
    </source>
</evidence>
<name>A0ABD1D7F6_CULPP</name>
<protein>
    <recommendedName>
        <fullName evidence="4">K Homology domain-containing protein</fullName>
    </recommendedName>
</protein>
<dbReference type="AlphaFoldDB" id="A0ABD1D7F6"/>
<comment type="caution">
    <text evidence="5">The sequence shown here is derived from an EMBL/GenBank/DDBJ whole genome shotgun (WGS) entry which is preliminary data.</text>
</comment>
<organism evidence="5 6">
    <name type="scientific">Culex pipiens pipiens</name>
    <name type="common">Northern house mosquito</name>
    <dbReference type="NCBI Taxonomy" id="38569"/>
    <lineage>
        <taxon>Eukaryota</taxon>
        <taxon>Metazoa</taxon>
        <taxon>Ecdysozoa</taxon>
        <taxon>Arthropoda</taxon>
        <taxon>Hexapoda</taxon>
        <taxon>Insecta</taxon>
        <taxon>Pterygota</taxon>
        <taxon>Neoptera</taxon>
        <taxon>Endopterygota</taxon>
        <taxon>Diptera</taxon>
        <taxon>Nematocera</taxon>
        <taxon>Culicoidea</taxon>
        <taxon>Culicidae</taxon>
        <taxon>Culicinae</taxon>
        <taxon>Culicini</taxon>
        <taxon>Culex</taxon>
        <taxon>Culex</taxon>
    </lineage>
</organism>
<proteinExistence type="predicted"/>
<evidence type="ECO:0000256" key="1">
    <source>
        <dbReference type="ARBA" id="ARBA00022737"/>
    </source>
</evidence>
<keyword evidence="2" id="KW-0694">RNA-binding</keyword>
<feature type="non-terminal residue" evidence="5">
    <location>
        <position position="141"/>
    </location>
</feature>
<evidence type="ECO:0000259" key="4">
    <source>
        <dbReference type="SMART" id="SM00322"/>
    </source>
</evidence>
<dbReference type="Pfam" id="PF00013">
    <property type="entry name" value="KH_1"/>
    <property type="match status" value="2"/>
</dbReference>
<dbReference type="EMBL" id="JBEHCU010007091">
    <property type="protein sequence ID" value="KAL1395575.1"/>
    <property type="molecule type" value="Genomic_DNA"/>
</dbReference>
<dbReference type="InterPro" id="IPR036612">
    <property type="entry name" value="KH_dom_type_1_sf"/>
</dbReference>
<evidence type="ECO:0000256" key="2">
    <source>
        <dbReference type="PROSITE-ProRule" id="PRU00117"/>
    </source>
</evidence>
<feature type="domain" description="K Homology" evidence="4">
    <location>
        <begin position="39"/>
        <end position="107"/>
    </location>
</feature>
<keyword evidence="6" id="KW-1185">Reference proteome</keyword>
<dbReference type="PROSITE" id="PS50084">
    <property type="entry name" value="KH_TYPE_1"/>
    <property type="match status" value="2"/>
</dbReference>
<accession>A0ABD1D7F6</accession>
<dbReference type="Proteomes" id="UP001562425">
    <property type="component" value="Unassembled WGS sequence"/>
</dbReference>
<dbReference type="PANTHER" id="PTHR10288">
    <property type="entry name" value="KH DOMAIN CONTAINING RNA BINDING PROTEIN"/>
    <property type="match status" value="1"/>
</dbReference>
<evidence type="ECO:0000313" key="6">
    <source>
        <dbReference type="Proteomes" id="UP001562425"/>
    </source>
</evidence>
<sequence>MKRENEDIPEGELQQQQQQLLEEIDGKDQKPPLKRPRSDEEEVRLLIPSKMAGAIIGKGGHNIQKLRTEFQAQVNVGDCTGPERVITIGADMETVTKVVKDIMKHLDKAGENEYELRILVHQSLAGCVIGRGGTKIKELKD</sequence>
<dbReference type="SMART" id="SM00322">
    <property type="entry name" value="KH"/>
    <property type="match status" value="1"/>
</dbReference>
<gene>
    <name evidence="5" type="ORF">pipiens_011150</name>
</gene>
<evidence type="ECO:0000256" key="3">
    <source>
        <dbReference type="SAM" id="MobiDB-lite"/>
    </source>
</evidence>
<dbReference type="GO" id="GO:0003723">
    <property type="term" value="F:RNA binding"/>
    <property type="evidence" value="ECO:0007669"/>
    <property type="project" value="UniProtKB-UniRule"/>
</dbReference>
<feature type="region of interest" description="Disordered" evidence="3">
    <location>
        <begin position="1"/>
        <end position="42"/>
    </location>
</feature>